<dbReference type="PROSITE" id="PS00041">
    <property type="entry name" value="HTH_ARAC_FAMILY_1"/>
    <property type="match status" value="1"/>
</dbReference>
<dbReference type="EMBL" id="JAAAMV010000017">
    <property type="protein sequence ID" value="NBD25859.1"/>
    <property type="molecule type" value="Genomic_DNA"/>
</dbReference>
<evidence type="ECO:0000256" key="3">
    <source>
        <dbReference type="ARBA" id="ARBA00023163"/>
    </source>
</evidence>
<sequence>MSPSPAGVRSNSRNPDHSKFTVMNNSQPAQGELSVMFSGEGKTVSGHGIGPAVHNYYLVHTVISGRGTFEIDGHRYPCSRGDTFIIFPDELFSYVADDDDPWHYVWVAFKGHAAGHLLLSLGFSAANPIVHGRELRPLTSLYRKIRGTLEQTPFPELADLEAGGHLRVLLKELGLLNEGKLAFNSLAILPDIERQIKRAVRWLSYQYAQPISIEKLSRSLGYHRTHLSKMFKQITGVSPMQFLLKVRMERAKELLNGQNHLSIDQVASSVGYPDALYFSKQFRKTFGCSPSEYRSQARNG</sequence>
<protein>
    <submittedName>
        <fullName evidence="6">Helix-turn-helix domain-containing protein</fullName>
    </submittedName>
</protein>
<proteinExistence type="predicted"/>
<feature type="compositionally biased region" description="Polar residues" evidence="4">
    <location>
        <begin position="1"/>
        <end position="13"/>
    </location>
</feature>
<evidence type="ECO:0000256" key="4">
    <source>
        <dbReference type="SAM" id="MobiDB-lite"/>
    </source>
</evidence>
<dbReference type="SMART" id="SM00342">
    <property type="entry name" value="HTH_ARAC"/>
    <property type="match status" value="1"/>
</dbReference>
<dbReference type="SUPFAM" id="SSF51215">
    <property type="entry name" value="Regulatory protein AraC"/>
    <property type="match status" value="1"/>
</dbReference>
<evidence type="ECO:0000256" key="1">
    <source>
        <dbReference type="ARBA" id="ARBA00023015"/>
    </source>
</evidence>
<dbReference type="InterPro" id="IPR018062">
    <property type="entry name" value="HTH_AraC-typ_CS"/>
</dbReference>
<dbReference type="PROSITE" id="PS01124">
    <property type="entry name" value="HTH_ARAC_FAMILY_2"/>
    <property type="match status" value="1"/>
</dbReference>
<dbReference type="Proteomes" id="UP000665561">
    <property type="component" value="Unassembled WGS sequence"/>
</dbReference>
<dbReference type="Pfam" id="PF02311">
    <property type="entry name" value="AraC_binding"/>
    <property type="match status" value="1"/>
</dbReference>
<keyword evidence="3" id="KW-0804">Transcription</keyword>
<keyword evidence="2" id="KW-0238">DNA-binding</keyword>
<dbReference type="PANTHER" id="PTHR43280:SF30">
    <property type="entry name" value="MMSAB OPERON REGULATORY PROTEIN"/>
    <property type="match status" value="1"/>
</dbReference>
<dbReference type="CDD" id="cd06986">
    <property type="entry name" value="cupin_MmsR-like_N"/>
    <property type="match status" value="1"/>
</dbReference>
<dbReference type="PRINTS" id="PR00032">
    <property type="entry name" value="HTHARAC"/>
</dbReference>
<dbReference type="InterPro" id="IPR014710">
    <property type="entry name" value="RmlC-like_jellyroll"/>
</dbReference>
<evidence type="ECO:0000259" key="5">
    <source>
        <dbReference type="PROSITE" id="PS01124"/>
    </source>
</evidence>
<reference evidence="6 7" key="1">
    <citation type="submission" date="2020-01" db="EMBL/GenBank/DDBJ databases">
        <title>Paenibacillus soybeanensis sp. nov. isolated from the nodules of soybean (Glycine max(L.) Merr).</title>
        <authorList>
            <person name="Wang H."/>
        </authorList>
    </citation>
    <scope>NUCLEOTIDE SEQUENCE [LARGE SCALE GENOMIC DNA]</scope>
    <source>
        <strain evidence="6 7">T1</strain>
    </source>
</reference>
<name>A0ABW9XU40_9BACL</name>
<evidence type="ECO:0000313" key="7">
    <source>
        <dbReference type="Proteomes" id="UP000665561"/>
    </source>
</evidence>
<dbReference type="Gene3D" id="1.10.10.60">
    <property type="entry name" value="Homeodomain-like"/>
    <property type="match status" value="2"/>
</dbReference>
<evidence type="ECO:0000256" key="2">
    <source>
        <dbReference type="ARBA" id="ARBA00023125"/>
    </source>
</evidence>
<dbReference type="Pfam" id="PF12833">
    <property type="entry name" value="HTH_18"/>
    <property type="match status" value="1"/>
</dbReference>
<comment type="caution">
    <text evidence="6">The sequence shown here is derived from an EMBL/GenBank/DDBJ whole genome shotgun (WGS) entry which is preliminary data.</text>
</comment>
<feature type="domain" description="HTH araC/xylS-type" evidence="5">
    <location>
        <begin position="197"/>
        <end position="296"/>
    </location>
</feature>
<keyword evidence="7" id="KW-1185">Reference proteome</keyword>
<dbReference type="SUPFAM" id="SSF46689">
    <property type="entry name" value="Homeodomain-like"/>
    <property type="match status" value="2"/>
</dbReference>
<dbReference type="InterPro" id="IPR018060">
    <property type="entry name" value="HTH_AraC"/>
</dbReference>
<dbReference type="InterPro" id="IPR009057">
    <property type="entry name" value="Homeodomain-like_sf"/>
</dbReference>
<keyword evidence="1" id="KW-0805">Transcription regulation</keyword>
<dbReference type="Gene3D" id="2.60.120.10">
    <property type="entry name" value="Jelly Rolls"/>
    <property type="match status" value="1"/>
</dbReference>
<dbReference type="PANTHER" id="PTHR43280">
    <property type="entry name" value="ARAC-FAMILY TRANSCRIPTIONAL REGULATOR"/>
    <property type="match status" value="1"/>
</dbReference>
<evidence type="ECO:0000313" key="6">
    <source>
        <dbReference type="EMBL" id="NBD25859.1"/>
    </source>
</evidence>
<accession>A0ABW9XU40</accession>
<feature type="region of interest" description="Disordered" evidence="4">
    <location>
        <begin position="1"/>
        <end position="24"/>
    </location>
</feature>
<dbReference type="InterPro" id="IPR037923">
    <property type="entry name" value="HTH-like"/>
</dbReference>
<dbReference type="InterPro" id="IPR020449">
    <property type="entry name" value="Tscrpt_reg_AraC-type_HTH"/>
</dbReference>
<dbReference type="InterPro" id="IPR003313">
    <property type="entry name" value="AraC-bd"/>
</dbReference>
<organism evidence="6 7">
    <name type="scientific">Paenibacillus glycinis</name>
    <dbReference type="NCBI Taxonomy" id="2697035"/>
    <lineage>
        <taxon>Bacteria</taxon>
        <taxon>Bacillati</taxon>
        <taxon>Bacillota</taxon>
        <taxon>Bacilli</taxon>
        <taxon>Bacillales</taxon>
        <taxon>Paenibacillaceae</taxon>
        <taxon>Paenibacillus</taxon>
    </lineage>
</organism>
<gene>
    <name evidence="6" type="ORF">GT019_18460</name>
</gene>